<keyword evidence="8" id="KW-1185">Reference proteome</keyword>
<feature type="domain" description="Glutaredoxin" evidence="6">
    <location>
        <begin position="147"/>
        <end position="211"/>
    </location>
</feature>
<dbReference type="NCBIfam" id="TIGR00365">
    <property type="entry name" value="Grx4 family monothiol glutaredoxin"/>
    <property type="match status" value="1"/>
</dbReference>
<dbReference type="GO" id="GO:0005739">
    <property type="term" value="C:mitochondrion"/>
    <property type="evidence" value="ECO:0007669"/>
    <property type="project" value="UniProtKB-ARBA"/>
</dbReference>
<evidence type="ECO:0000256" key="5">
    <source>
        <dbReference type="ARBA" id="ARBA00023284"/>
    </source>
</evidence>
<evidence type="ECO:0000259" key="6">
    <source>
        <dbReference type="Pfam" id="PF00462"/>
    </source>
</evidence>
<dbReference type="InterPro" id="IPR004480">
    <property type="entry name" value="Monothiol_GRX-rel"/>
</dbReference>
<dbReference type="SUPFAM" id="SSF52833">
    <property type="entry name" value="Thioredoxin-like"/>
    <property type="match status" value="2"/>
</dbReference>
<keyword evidence="4" id="KW-0411">Iron-sulfur</keyword>
<evidence type="ECO:0000256" key="2">
    <source>
        <dbReference type="ARBA" id="ARBA00022723"/>
    </source>
</evidence>
<sequence>MSSMQTTTCGSSSLLVPLQTQEQWKQVCWTDQGWKPAIVGFGASSLEPSMLVQQVLETLASVAVEKGSTTSLVFGYCDVEQPGGRLLATEWGITSVPCVALLRNGELVHVLQGTDPPTITRACREFMKDCHLSLEERLEKLVHRQPIMLFMKGTPEQPCCKFSKRMVEILEAEGIAFDYFNILDDLEVRQGLKRYANWPTYPQLYVHGELIGGLDIVEQLYANGSLKQELHMDGNKP</sequence>
<evidence type="ECO:0000256" key="4">
    <source>
        <dbReference type="ARBA" id="ARBA00023014"/>
    </source>
</evidence>
<dbReference type="InterPro" id="IPR002109">
    <property type="entry name" value="Glutaredoxin"/>
</dbReference>
<evidence type="ECO:0000256" key="3">
    <source>
        <dbReference type="ARBA" id="ARBA00023004"/>
    </source>
</evidence>
<keyword evidence="1" id="KW-0001">2Fe-2S</keyword>
<name>A0AAV9ILG7_9RHOD</name>
<dbReference type="CDD" id="cd03028">
    <property type="entry name" value="GRX_PICOT_like"/>
    <property type="match status" value="1"/>
</dbReference>
<dbReference type="EMBL" id="JANCYU010000060">
    <property type="protein sequence ID" value="KAK4528129.1"/>
    <property type="molecule type" value="Genomic_DNA"/>
</dbReference>
<dbReference type="Pfam" id="PF00462">
    <property type="entry name" value="Glutaredoxin"/>
    <property type="match status" value="1"/>
</dbReference>
<dbReference type="AlphaFoldDB" id="A0AAV9ILG7"/>
<dbReference type="InterPro" id="IPR036249">
    <property type="entry name" value="Thioredoxin-like_sf"/>
</dbReference>
<organism evidence="7 8">
    <name type="scientific">Galdieria yellowstonensis</name>
    <dbReference type="NCBI Taxonomy" id="3028027"/>
    <lineage>
        <taxon>Eukaryota</taxon>
        <taxon>Rhodophyta</taxon>
        <taxon>Bangiophyceae</taxon>
        <taxon>Galdieriales</taxon>
        <taxon>Galdieriaceae</taxon>
        <taxon>Galdieria</taxon>
    </lineage>
</organism>
<dbReference type="InterPro" id="IPR033658">
    <property type="entry name" value="GRX_PICOT-like"/>
</dbReference>
<dbReference type="PANTHER" id="PTHR10293">
    <property type="entry name" value="GLUTAREDOXIN FAMILY MEMBER"/>
    <property type="match status" value="1"/>
</dbReference>
<gene>
    <name evidence="7" type="ORF">GAYE_SCF51G6063</name>
</gene>
<comment type="caution">
    <text evidence="7">The sequence shown here is derived from an EMBL/GenBank/DDBJ whole genome shotgun (WGS) entry which is preliminary data.</text>
</comment>
<dbReference type="GO" id="GO:0051537">
    <property type="term" value="F:2 iron, 2 sulfur cluster binding"/>
    <property type="evidence" value="ECO:0007669"/>
    <property type="project" value="UniProtKB-KW"/>
</dbReference>
<dbReference type="GO" id="GO:0046872">
    <property type="term" value="F:metal ion binding"/>
    <property type="evidence" value="ECO:0007669"/>
    <property type="project" value="UniProtKB-KW"/>
</dbReference>
<keyword evidence="3" id="KW-0408">Iron</keyword>
<keyword evidence="5" id="KW-0676">Redox-active center</keyword>
<keyword evidence="2" id="KW-0479">Metal-binding</keyword>
<evidence type="ECO:0000313" key="8">
    <source>
        <dbReference type="Proteomes" id="UP001300502"/>
    </source>
</evidence>
<dbReference type="FunFam" id="3.40.30.10:FF:000012">
    <property type="entry name" value="Monothiol glutaredoxin"/>
    <property type="match status" value="1"/>
</dbReference>
<dbReference type="Proteomes" id="UP001300502">
    <property type="component" value="Unassembled WGS sequence"/>
</dbReference>
<protein>
    <recommendedName>
        <fullName evidence="6">Glutaredoxin domain-containing protein</fullName>
    </recommendedName>
</protein>
<proteinExistence type="predicted"/>
<dbReference type="PROSITE" id="PS51354">
    <property type="entry name" value="GLUTAREDOXIN_2"/>
    <property type="match status" value="1"/>
</dbReference>
<dbReference type="Gene3D" id="3.40.30.10">
    <property type="entry name" value="Glutaredoxin"/>
    <property type="match status" value="2"/>
</dbReference>
<evidence type="ECO:0000313" key="7">
    <source>
        <dbReference type="EMBL" id="KAK4528129.1"/>
    </source>
</evidence>
<accession>A0AAV9ILG7</accession>
<dbReference type="PANTHER" id="PTHR10293:SF16">
    <property type="entry name" value="GLUTAREDOXIN-RELATED PROTEIN 5, MITOCHONDRIAL"/>
    <property type="match status" value="1"/>
</dbReference>
<dbReference type="CDD" id="cd02947">
    <property type="entry name" value="TRX_family"/>
    <property type="match status" value="1"/>
</dbReference>
<reference evidence="7 8" key="1">
    <citation type="submission" date="2022-07" db="EMBL/GenBank/DDBJ databases">
        <title>Genome-wide signatures of adaptation to extreme environments.</title>
        <authorList>
            <person name="Cho C.H."/>
            <person name="Yoon H.S."/>
        </authorList>
    </citation>
    <scope>NUCLEOTIDE SEQUENCE [LARGE SCALE GENOMIC DNA]</scope>
    <source>
        <strain evidence="7 8">108.79 E11</strain>
    </source>
</reference>
<evidence type="ECO:0000256" key="1">
    <source>
        <dbReference type="ARBA" id="ARBA00022714"/>
    </source>
</evidence>